<dbReference type="Proteomes" id="UP001597340">
    <property type="component" value="Unassembled WGS sequence"/>
</dbReference>
<dbReference type="EMBL" id="JBHTNZ010000110">
    <property type="protein sequence ID" value="MFD1464263.1"/>
    <property type="molecule type" value="Genomic_DNA"/>
</dbReference>
<reference evidence="2" key="1">
    <citation type="journal article" date="2019" name="Int. J. Syst. Evol. Microbiol.">
        <title>The Global Catalogue of Microorganisms (GCM) 10K type strain sequencing project: providing services to taxonomists for standard genome sequencing and annotation.</title>
        <authorList>
            <consortium name="The Broad Institute Genomics Platform"/>
            <consortium name="The Broad Institute Genome Sequencing Center for Infectious Disease"/>
            <person name="Wu L."/>
            <person name="Ma J."/>
        </authorList>
    </citation>
    <scope>NUCLEOTIDE SEQUENCE [LARGE SCALE GENOMIC DNA]</scope>
    <source>
        <strain evidence="2">CCM 9147</strain>
    </source>
</reference>
<dbReference type="RefSeq" id="WP_229524170.1">
    <property type="nucleotide sequence ID" value="NZ_JAFFQR010000063.1"/>
</dbReference>
<evidence type="ECO:0000313" key="1">
    <source>
        <dbReference type="EMBL" id="MFD1464263.1"/>
    </source>
</evidence>
<name>A0ABW4DKD1_9BACL</name>
<proteinExistence type="predicted"/>
<sequence>MKKIREAIYFEPEILEWLRERSEPNDRTVSVEVNRILRKVKEQEG</sequence>
<keyword evidence="2" id="KW-1185">Reference proteome</keyword>
<protein>
    <recommendedName>
        <fullName evidence="3">Arc-like DNA binding domain-containing protein</fullName>
    </recommendedName>
</protein>
<organism evidence="1 2">
    <name type="scientific">Paenibacillus farraposensis</name>
    <dbReference type="NCBI Taxonomy" id="2807095"/>
    <lineage>
        <taxon>Bacteria</taxon>
        <taxon>Bacillati</taxon>
        <taxon>Bacillota</taxon>
        <taxon>Bacilli</taxon>
        <taxon>Bacillales</taxon>
        <taxon>Paenibacillaceae</taxon>
        <taxon>Paenibacillus</taxon>
    </lineage>
</organism>
<comment type="caution">
    <text evidence="1">The sequence shown here is derived from an EMBL/GenBank/DDBJ whole genome shotgun (WGS) entry which is preliminary data.</text>
</comment>
<accession>A0ABW4DKD1</accession>
<evidence type="ECO:0008006" key="3">
    <source>
        <dbReference type="Google" id="ProtNLM"/>
    </source>
</evidence>
<evidence type="ECO:0000313" key="2">
    <source>
        <dbReference type="Proteomes" id="UP001597340"/>
    </source>
</evidence>
<gene>
    <name evidence="1" type="ORF">ACFQ5D_23730</name>
</gene>